<dbReference type="Proteomes" id="UP000275408">
    <property type="component" value="Unassembled WGS sequence"/>
</dbReference>
<dbReference type="EMBL" id="RCHS01000104">
    <property type="protein sequence ID" value="RMX60799.1"/>
    <property type="molecule type" value="Genomic_DNA"/>
</dbReference>
<reference evidence="1 2" key="1">
    <citation type="journal article" date="2018" name="Sci. Rep.">
        <title>Comparative analysis of the Pocillopora damicornis genome highlights role of immune system in coral evolution.</title>
        <authorList>
            <person name="Cunning R."/>
            <person name="Bay R.A."/>
            <person name="Gillette P."/>
            <person name="Baker A.C."/>
            <person name="Traylor-Knowles N."/>
        </authorList>
    </citation>
    <scope>NUCLEOTIDE SEQUENCE [LARGE SCALE GENOMIC DNA]</scope>
    <source>
        <strain evidence="1">RSMAS</strain>
        <tissue evidence="1">Whole animal</tissue>
    </source>
</reference>
<sequence length="72" mass="8054">MSLTEITNLQPVKCNSRFLSHSVARNLGFINSMDQTAEQWKLTHGSYSCILHMVKAFVAPSKKTSIPCLELT</sequence>
<feature type="non-terminal residue" evidence="1">
    <location>
        <position position="72"/>
    </location>
</feature>
<dbReference type="AlphaFoldDB" id="A0A3M6V4M2"/>
<evidence type="ECO:0000313" key="1">
    <source>
        <dbReference type="EMBL" id="RMX60799.1"/>
    </source>
</evidence>
<keyword evidence="2" id="KW-1185">Reference proteome</keyword>
<organism evidence="1 2">
    <name type="scientific">Pocillopora damicornis</name>
    <name type="common">Cauliflower coral</name>
    <name type="synonym">Millepora damicornis</name>
    <dbReference type="NCBI Taxonomy" id="46731"/>
    <lineage>
        <taxon>Eukaryota</taxon>
        <taxon>Metazoa</taxon>
        <taxon>Cnidaria</taxon>
        <taxon>Anthozoa</taxon>
        <taxon>Hexacorallia</taxon>
        <taxon>Scleractinia</taxon>
        <taxon>Astrocoeniina</taxon>
        <taxon>Pocilloporidae</taxon>
        <taxon>Pocillopora</taxon>
    </lineage>
</organism>
<evidence type="ECO:0000313" key="2">
    <source>
        <dbReference type="Proteomes" id="UP000275408"/>
    </source>
</evidence>
<protein>
    <submittedName>
        <fullName evidence="1">Uncharacterized protein</fullName>
    </submittedName>
</protein>
<comment type="caution">
    <text evidence="1">The sequence shown here is derived from an EMBL/GenBank/DDBJ whole genome shotgun (WGS) entry which is preliminary data.</text>
</comment>
<gene>
    <name evidence="1" type="ORF">pdam_00025372</name>
</gene>
<proteinExistence type="predicted"/>
<accession>A0A3M6V4M2</accession>
<name>A0A3M6V4M2_POCDA</name>